<evidence type="ECO:0000256" key="2">
    <source>
        <dbReference type="ARBA" id="ARBA00023172"/>
    </source>
</evidence>
<keyword evidence="1 3" id="KW-0238">DNA-binding</keyword>
<dbReference type="Proteomes" id="UP001595699">
    <property type="component" value="Unassembled WGS sequence"/>
</dbReference>
<dbReference type="PROSITE" id="PS51900">
    <property type="entry name" value="CB"/>
    <property type="match status" value="1"/>
</dbReference>
<feature type="domain" description="Core-binding (CB)" evidence="5">
    <location>
        <begin position="22"/>
        <end position="117"/>
    </location>
</feature>
<gene>
    <name evidence="6" type="ORF">ACFOUW_38230</name>
</gene>
<dbReference type="Gene3D" id="1.10.150.130">
    <property type="match status" value="1"/>
</dbReference>
<dbReference type="CDD" id="cd01189">
    <property type="entry name" value="INT_ICEBs1_C_like"/>
    <property type="match status" value="1"/>
</dbReference>
<dbReference type="InterPro" id="IPR010998">
    <property type="entry name" value="Integrase_recombinase_N"/>
</dbReference>
<keyword evidence="2" id="KW-0233">DNA recombination</keyword>
<name>A0ABV7YRI8_9ACTN</name>
<organism evidence="6 7">
    <name type="scientific">Tenggerimyces flavus</name>
    <dbReference type="NCBI Taxonomy" id="1708749"/>
    <lineage>
        <taxon>Bacteria</taxon>
        <taxon>Bacillati</taxon>
        <taxon>Actinomycetota</taxon>
        <taxon>Actinomycetes</taxon>
        <taxon>Propionibacteriales</taxon>
        <taxon>Nocardioidaceae</taxon>
        <taxon>Tenggerimyces</taxon>
    </lineage>
</organism>
<dbReference type="EMBL" id="JBHRZH010000056">
    <property type="protein sequence ID" value="MFC3766718.1"/>
    <property type="molecule type" value="Genomic_DNA"/>
</dbReference>
<dbReference type="PANTHER" id="PTHR30349:SF91">
    <property type="entry name" value="INTA PROTEIN"/>
    <property type="match status" value="1"/>
</dbReference>
<dbReference type="InterPro" id="IPR050090">
    <property type="entry name" value="Tyrosine_recombinase_XerCD"/>
</dbReference>
<dbReference type="Gene3D" id="1.10.443.10">
    <property type="entry name" value="Intergrase catalytic core"/>
    <property type="match status" value="1"/>
</dbReference>
<evidence type="ECO:0000256" key="1">
    <source>
        <dbReference type="ARBA" id="ARBA00023125"/>
    </source>
</evidence>
<dbReference type="PROSITE" id="PS51898">
    <property type="entry name" value="TYR_RECOMBINASE"/>
    <property type="match status" value="1"/>
</dbReference>
<dbReference type="InterPro" id="IPR002104">
    <property type="entry name" value="Integrase_catalytic"/>
</dbReference>
<keyword evidence="7" id="KW-1185">Reference proteome</keyword>
<proteinExistence type="predicted"/>
<evidence type="ECO:0000259" key="5">
    <source>
        <dbReference type="PROSITE" id="PS51900"/>
    </source>
</evidence>
<evidence type="ECO:0000313" key="6">
    <source>
        <dbReference type="EMBL" id="MFC3766718.1"/>
    </source>
</evidence>
<evidence type="ECO:0000256" key="3">
    <source>
        <dbReference type="PROSITE-ProRule" id="PRU01248"/>
    </source>
</evidence>
<sequence length="359" mass="40939">MKEARAELARIRNEINAGTYVKESKLTLNEYLDEYLVGATRELRASTKRSYQGAFRCPRERLGDRPMQSISKSDIERLVEYMETTARKRSGPPGTGLGPRSVRLTLGRLSAAFEMAMLEGLLARNVVRLVEPPTYKRRKPAIWNEADVQTFLDLAARDRLHAVWRLSMYGLRRGEVMGLRWSDIDLQAKTLTVTQARLCINNVIRIEAPKSDNGIRTLPMDDELVAALKDLHRRQSEERLRAGNGYARYLKDLNWYVPGDAYLAVDANGYPMHPEWYSDEFLRLARQAGLSRIRLHDSRHTALSLMEKSGVPISIISKWAGHCDPSFTYRTYVHANDDDLKIAARSIGKLHKRGKRKAA</sequence>
<evidence type="ECO:0000313" key="7">
    <source>
        <dbReference type="Proteomes" id="UP001595699"/>
    </source>
</evidence>
<reference evidence="7" key="1">
    <citation type="journal article" date="2019" name="Int. J. Syst. Evol. Microbiol.">
        <title>The Global Catalogue of Microorganisms (GCM) 10K type strain sequencing project: providing services to taxonomists for standard genome sequencing and annotation.</title>
        <authorList>
            <consortium name="The Broad Institute Genomics Platform"/>
            <consortium name="The Broad Institute Genome Sequencing Center for Infectious Disease"/>
            <person name="Wu L."/>
            <person name="Ma J."/>
        </authorList>
    </citation>
    <scope>NUCLEOTIDE SEQUENCE [LARGE SCALE GENOMIC DNA]</scope>
    <source>
        <strain evidence="7">CGMCC 4.7241</strain>
    </source>
</reference>
<protein>
    <submittedName>
        <fullName evidence="6">Tyrosine-type recombinase/integrase</fullName>
    </submittedName>
</protein>
<dbReference type="RefSeq" id="WP_205118347.1">
    <property type="nucleotide sequence ID" value="NZ_JAFBCM010000001.1"/>
</dbReference>
<feature type="domain" description="Tyr recombinase" evidence="4">
    <location>
        <begin position="138"/>
        <end position="345"/>
    </location>
</feature>
<dbReference type="SUPFAM" id="SSF56349">
    <property type="entry name" value="DNA breaking-rejoining enzymes"/>
    <property type="match status" value="1"/>
</dbReference>
<dbReference type="InterPro" id="IPR011010">
    <property type="entry name" value="DNA_brk_join_enz"/>
</dbReference>
<dbReference type="PANTHER" id="PTHR30349">
    <property type="entry name" value="PHAGE INTEGRASE-RELATED"/>
    <property type="match status" value="1"/>
</dbReference>
<accession>A0ABV7YRI8</accession>
<dbReference type="InterPro" id="IPR013762">
    <property type="entry name" value="Integrase-like_cat_sf"/>
</dbReference>
<evidence type="ECO:0000259" key="4">
    <source>
        <dbReference type="PROSITE" id="PS51898"/>
    </source>
</evidence>
<dbReference type="InterPro" id="IPR044068">
    <property type="entry name" value="CB"/>
</dbReference>
<comment type="caution">
    <text evidence="6">The sequence shown here is derived from an EMBL/GenBank/DDBJ whole genome shotgun (WGS) entry which is preliminary data.</text>
</comment>
<dbReference type="Pfam" id="PF00589">
    <property type="entry name" value="Phage_integrase"/>
    <property type="match status" value="1"/>
</dbReference>